<dbReference type="PROSITE" id="PS51885">
    <property type="entry name" value="NEPRILYSIN"/>
    <property type="match status" value="1"/>
</dbReference>
<dbReference type="Pfam" id="PF00001">
    <property type="entry name" value="7tm_1"/>
    <property type="match status" value="1"/>
</dbReference>
<feature type="transmembrane region" description="Helical" evidence="12">
    <location>
        <begin position="66"/>
        <end position="86"/>
    </location>
</feature>
<dbReference type="InterPro" id="IPR000718">
    <property type="entry name" value="Peptidase_M13"/>
</dbReference>
<dbReference type="InterPro" id="IPR042089">
    <property type="entry name" value="Peptidase_M13_dom_2"/>
</dbReference>
<evidence type="ECO:0000256" key="3">
    <source>
        <dbReference type="ARBA" id="ARBA00007357"/>
    </source>
</evidence>
<feature type="transmembrane region" description="Helical" evidence="12">
    <location>
        <begin position="98"/>
        <end position="115"/>
    </location>
</feature>
<feature type="transmembrane region" description="Helical" evidence="12">
    <location>
        <begin position="289"/>
        <end position="310"/>
    </location>
</feature>
<proteinExistence type="inferred from homology"/>
<feature type="domain" description="G-protein coupled receptors family 1 profile" evidence="13">
    <location>
        <begin position="46"/>
        <end position="302"/>
    </location>
</feature>
<dbReference type="GO" id="GO:0004222">
    <property type="term" value="F:metalloendopeptidase activity"/>
    <property type="evidence" value="ECO:0007669"/>
    <property type="project" value="InterPro"/>
</dbReference>
<dbReference type="Gene3D" id="1.20.1070.10">
    <property type="entry name" value="Rhodopsin 7-helix transmembrane proteins"/>
    <property type="match status" value="1"/>
</dbReference>
<keyword evidence="15" id="KW-1185">Reference proteome</keyword>
<dbReference type="PRINTS" id="PR00237">
    <property type="entry name" value="GPCRRHODOPSN"/>
</dbReference>
<evidence type="ECO:0000256" key="10">
    <source>
        <dbReference type="ARBA" id="ARBA00023049"/>
    </source>
</evidence>
<feature type="transmembrane region" description="Helical" evidence="12">
    <location>
        <begin position="247"/>
        <end position="268"/>
    </location>
</feature>
<dbReference type="AlphaFoldDB" id="A0AA39GYM9"/>
<keyword evidence="7" id="KW-0378">Hydrolase</keyword>
<dbReference type="CDD" id="cd08662">
    <property type="entry name" value="M13"/>
    <property type="match status" value="1"/>
</dbReference>
<dbReference type="InterPro" id="IPR008753">
    <property type="entry name" value="Peptidase_M13_N"/>
</dbReference>
<dbReference type="PROSITE" id="PS50262">
    <property type="entry name" value="G_PROTEIN_RECEP_F1_2"/>
    <property type="match status" value="1"/>
</dbReference>
<dbReference type="InterPro" id="IPR017452">
    <property type="entry name" value="GPCR_Rhodpsn_7TM"/>
</dbReference>
<sequence>MSIVVEPAVHPFCNICLASTEPSYQMYNMAVSGIVLAIVGLIGLAGNFLVIVVYTSAEQKIHSTSIYLAALAASDFSMICTAMFLFVLEAWRHHGPPILAYLYGSGAPLIFPLGAMFQTTSVYFCVAAAVDCFIAVVLPASVKEICCTPKRAKVTVITLTVCCFLYNIPHFFEIQAIPCIDNRFLTESLQICPTEIRMDPVYYTIYYTYMYTTFMAVGPLLLLVILNILVVSTVLTKGAGDDSDTVSLILVVCLFIFCNFTALLVNFLELTLYEQLKGVIIYLVDMSNLLVVINCTANFFVYLIFAAVILSSMNSTVDPCVDFYEYACGNWIKQHPIPDDAPSVSNFENLGQDLEFALKELLEEKLVDNVDYETAVLKAKHFYQLCLNETAIQDTWRGVFEQVIEKFGGWPSLGPAGTRANNTVEALYAIMVSQFRADSLFKATVQPDDKNSEKHVLLIDQPALNLFARDFYILPETVEERLAYQTLVRDVLVLLSAKGDVVKDSQEILQFETQLANITMADDQRHDIAELYTKLTLGHMRRAYPNFNWLHFFNMVFTDIKTKDNETITFDDNTEVVIYGLEFIRRLDKLIPQFEPRVVVNYLTWCWFFKVMLRDLPDPFALTMFKFYRSLNLMQVPKLRWHGCVTRINSLMPMATSRIYVRKHFDHEAKKQVEEMIALIMEAFLELLQSEDWLTPKTKDFAKLKIQTMNQKIGYPDYLNDSAAVDREYRHYVVFEGDYYRTKFQFYEMYQKDILERIRLPVDRERWVAGAALVNAFYSPNTNEIRRLYDNLGNIRQWWDNATIVKFEEKAQCIEDQYSNYVLEQISMRINGRSTKGENIADNGGLKQAYRAYKKYESHHPTPPQLPGVNLTHDQLFFLNYAQIWCGTMNDKEAVRKLRTSEHSPGAIRVKGPLSNSIDFSKAFNCPVGSPMNPVKKCRVCPSENRRFGARSIPLSARSNMQSSFDVRKHLCVLASLLLLSTVVANAAHDDTWQSPVLVDGSYRANNGRMAEVFKVGAKREKIMGYGWEQCEFSPMSCLLRRRRSIPDVSVDSSRL</sequence>
<feature type="transmembrane region" description="Helical" evidence="12">
    <location>
        <begin position="122"/>
        <end position="142"/>
    </location>
</feature>
<keyword evidence="10" id="KW-0482">Metalloprotease</keyword>
<evidence type="ECO:0000256" key="5">
    <source>
        <dbReference type="ARBA" id="ARBA00022692"/>
    </source>
</evidence>
<comment type="subcellular location">
    <subcellularLocation>
        <location evidence="2">Membrane</location>
    </subcellularLocation>
</comment>
<evidence type="ECO:0000256" key="2">
    <source>
        <dbReference type="ARBA" id="ARBA00004370"/>
    </source>
</evidence>
<evidence type="ECO:0000256" key="7">
    <source>
        <dbReference type="ARBA" id="ARBA00022801"/>
    </source>
</evidence>
<keyword evidence="4" id="KW-0645">Protease</keyword>
<feature type="transmembrane region" description="Helical" evidence="12">
    <location>
        <begin position="206"/>
        <end position="235"/>
    </location>
</feature>
<evidence type="ECO:0000256" key="12">
    <source>
        <dbReference type="SAM" id="Phobius"/>
    </source>
</evidence>
<evidence type="ECO:0000259" key="13">
    <source>
        <dbReference type="PROSITE" id="PS50262"/>
    </source>
</evidence>
<dbReference type="SUPFAM" id="SSF81321">
    <property type="entry name" value="Family A G protein-coupled receptor-like"/>
    <property type="match status" value="1"/>
</dbReference>
<feature type="transmembrane region" description="Helical" evidence="12">
    <location>
        <begin position="154"/>
        <end position="172"/>
    </location>
</feature>
<evidence type="ECO:0000256" key="11">
    <source>
        <dbReference type="ARBA" id="ARBA00023136"/>
    </source>
</evidence>
<dbReference type="PANTHER" id="PTHR11733">
    <property type="entry name" value="ZINC METALLOPROTEASE FAMILY M13 NEPRILYSIN-RELATED"/>
    <property type="match status" value="1"/>
</dbReference>
<evidence type="ECO:0000256" key="6">
    <source>
        <dbReference type="ARBA" id="ARBA00022723"/>
    </source>
</evidence>
<keyword evidence="8" id="KW-0862">Zinc</keyword>
<dbReference type="PANTHER" id="PTHR11733:SF230">
    <property type="entry name" value="NEPRILYSIN-2"/>
    <property type="match status" value="1"/>
</dbReference>
<dbReference type="Pfam" id="PF05649">
    <property type="entry name" value="Peptidase_M13_N"/>
    <property type="match status" value="1"/>
</dbReference>
<keyword evidence="6" id="KW-0479">Metal-binding</keyword>
<dbReference type="Proteomes" id="UP001175271">
    <property type="component" value="Unassembled WGS sequence"/>
</dbReference>
<dbReference type="InterPro" id="IPR024079">
    <property type="entry name" value="MetalloPept_cat_dom_sf"/>
</dbReference>
<dbReference type="GO" id="GO:0004930">
    <property type="term" value="F:G protein-coupled receptor activity"/>
    <property type="evidence" value="ECO:0007669"/>
    <property type="project" value="InterPro"/>
</dbReference>
<keyword evidence="9 12" id="KW-1133">Transmembrane helix</keyword>
<dbReference type="InterPro" id="IPR018497">
    <property type="entry name" value="Peptidase_M13_C"/>
</dbReference>
<name>A0AA39GYM9_9BILA</name>
<dbReference type="InterPro" id="IPR000276">
    <property type="entry name" value="GPCR_Rhodpsn"/>
</dbReference>
<evidence type="ECO:0000313" key="14">
    <source>
        <dbReference type="EMBL" id="KAK0395995.1"/>
    </source>
</evidence>
<organism evidence="14 15">
    <name type="scientific">Steinernema hermaphroditum</name>
    <dbReference type="NCBI Taxonomy" id="289476"/>
    <lineage>
        <taxon>Eukaryota</taxon>
        <taxon>Metazoa</taxon>
        <taxon>Ecdysozoa</taxon>
        <taxon>Nematoda</taxon>
        <taxon>Chromadorea</taxon>
        <taxon>Rhabditida</taxon>
        <taxon>Tylenchina</taxon>
        <taxon>Panagrolaimomorpha</taxon>
        <taxon>Strongyloidoidea</taxon>
        <taxon>Steinernematidae</taxon>
        <taxon>Steinernema</taxon>
    </lineage>
</organism>
<dbReference type="Pfam" id="PF01431">
    <property type="entry name" value="Peptidase_M13"/>
    <property type="match status" value="1"/>
</dbReference>
<dbReference type="GO" id="GO:0016485">
    <property type="term" value="P:protein processing"/>
    <property type="evidence" value="ECO:0007669"/>
    <property type="project" value="TreeGrafter"/>
</dbReference>
<comment type="caution">
    <text evidence="14">The sequence shown here is derived from an EMBL/GenBank/DDBJ whole genome shotgun (WGS) entry which is preliminary data.</text>
</comment>
<accession>A0AA39GYM9</accession>
<gene>
    <name evidence="14" type="ORF">QR680_001524</name>
</gene>
<keyword evidence="5 12" id="KW-0812">Transmembrane</keyword>
<feature type="transmembrane region" description="Helical" evidence="12">
    <location>
        <begin position="29"/>
        <end position="54"/>
    </location>
</feature>
<comment type="cofactor">
    <cofactor evidence="1">
        <name>Zn(2+)</name>
        <dbReference type="ChEBI" id="CHEBI:29105"/>
    </cofactor>
</comment>
<keyword evidence="11 12" id="KW-0472">Membrane</keyword>
<evidence type="ECO:0000256" key="8">
    <source>
        <dbReference type="ARBA" id="ARBA00022833"/>
    </source>
</evidence>
<evidence type="ECO:0000256" key="1">
    <source>
        <dbReference type="ARBA" id="ARBA00001947"/>
    </source>
</evidence>
<protein>
    <recommendedName>
        <fullName evidence="13">G-protein coupled receptors family 1 profile domain-containing protein</fullName>
    </recommendedName>
</protein>
<dbReference type="GO" id="GO:0005886">
    <property type="term" value="C:plasma membrane"/>
    <property type="evidence" value="ECO:0007669"/>
    <property type="project" value="TreeGrafter"/>
</dbReference>
<evidence type="ECO:0000256" key="4">
    <source>
        <dbReference type="ARBA" id="ARBA00022670"/>
    </source>
</evidence>
<dbReference type="CDD" id="cd14978">
    <property type="entry name" value="7tmA_FMRFamide_R-like"/>
    <property type="match status" value="1"/>
</dbReference>
<evidence type="ECO:0000256" key="9">
    <source>
        <dbReference type="ARBA" id="ARBA00022989"/>
    </source>
</evidence>
<dbReference type="Gene3D" id="3.40.390.10">
    <property type="entry name" value="Collagenase (Catalytic Domain)"/>
    <property type="match status" value="2"/>
</dbReference>
<dbReference type="GO" id="GO:0046872">
    <property type="term" value="F:metal ion binding"/>
    <property type="evidence" value="ECO:0007669"/>
    <property type="project" value="UniProtKB-KW"/>
</dbReference>
<evidence type="ECO:0000313" key="15">
    <source>
        <dbReference type="Proteomes" id="UP001175271"/>
    </source>
</evidence>
<dbReference type="EMBL" id="JAUCMV010000005">
    <property type="protein sequence ID" value="KAK0395995.1"/>
    <property type="molecule type" value="Genomic_DNA"/>
</dbReference>
<reference evidence="14" key="1">
    <citation type="submission" date="2023-06" db="EMBL/GenBank/DDBJ databases">
        <title>Genomic analysis of the entomopathogenic nematode Steinernema hermaphroditum.</title>
        <authorList>
            <person name="Schwarz E.M."/>
            <person name="Heppert J.K."/>
            <person name="Baniya A."/>
            <person name="Schwartz H.T."/>
            <person name="Tan C.-H."/>
            <person name="Antoshechkin I."/>
            <person name="Sternberg P.W."/>
            <person name="Goodrich-Blair H."/>
            <person name="Dillman A.R."/>
        </authorList>
    </citation>
    <scope>NUCLEOTIDE SEQUENCE</scope>
    <source>
        <strain evidence="14">PS9179</strain>
        <tissue evidence="14">Whole animal</tissue>
    </source>
</reference>
<comment type="similarity">
    <text evidence="3">Belongs to the peptidase M13 family.</text>
</comment>
<dbReference type="Gene3D" id="1.10.1380.10">
    <property type="entry name" value="Neutral endopeptidase , domain2"/>
    <property type="match status" value="1"/>
</dbReference>
<dbReference type="SUPFAM" id="SSF55486">
    <property type="entry name" value="Metalloproteases ('zincins'), catalytic domain"/>
    <property type="match status" value="1"/>
</dbReference>